<dbReference type="AlphaFoldDB" id="A0A1I7SXH7"/>
<dbReference type="PANTHER" id="PTHR13205">
    <property type="entry name" value="TRANSMEMBRANE PROTEIN 15-RELATED"/>
    <property type="match status" value="1"/>
</dbReference>
<dbReference type="STRING" id="1561998.A0A1I7SXH7"/>
<organism evidence="11 12">
    <name type="scientific">Caenorhabditis tropicalis</name>
    <dbReference type="NCBI Taxonomy" id="1561998"/>
    <lineage>
        <taxon>Eukaryota</taxon>
        <taxon>Metazoa</taxon>
        <taxon>Ecdysozoa</taxon>
        <taxon>Nematoda</taxon>
        <taxon>Chromadorea</taxon>
        <taxon>Rhabditida</taxon>
        <taxon>Rhabditina</taxon>
        <taxon>Rhabditomorpha</taxon>
        <taxon>Rhabditoidea</taxon>
        <taxon>Rhabditidae</taxon>
        <taxon>Peloderinae</taxon>
        <taxon>Caenorhabditis</taxon>
    </lineage>
</organism>
<accession>A0A1I7SXH7</accession>
<dbReference type="GO" id="GO:0004168">
    <property type="term" value="F:dolichol kinase activity"/>
    <property type="evidence" value="ECO:0007669"/>
    <property type="project" value="UniProtKB-EC"/>
</dbReference>
<feature type="transmembrane region" description="Helical" evidence="10">
    <location>
        <begin position="6"/>
        <end position="26"/>
    </location>
</feature>
<keyword evidence="9 10" id="KW-0472">Membrane</keyword>
<dbReference type="GO" id="GO:0005789">
    <property type="term" value="C:endoplasmic reticulum membrane"/>
    <property type="evidence" value="ECO:0007669"/>
    <property type="project" value="UniProtKB-SubCell"/>
</dbReference>
<evidence type="ECO:0000256" key="6">
    <source>
        <dbReference type="ARBA" id="ARBA00022777"/>
    </source>
</evidence>
<evidence type="ECO:0000256" key="10">
    <source>
        <dbReference type="SAM" id="Phobius"/>
    </source>
</evidence>
<keyword evidence="8 10" id="KW-1133">Transmembrane helix</keyword>
<feature type="transmembrane region" description="Helical" evidence="10">
    <location>
        <begin position="78"/>
        <end position="99"/>
    </location>
</feature>
<keyword evidence="4" id="KW-0808">Transferase</keyword>
<protein>
    <recommendedName>
        <fullName evidence="3">dolichol kinase</fullName>
        <ecNumber evidence="3">2.7.1.108</ecNumber>
    </recommendedName>
</protein>
<evidence type="ECO:0000256" key="1">
    <source>
        <dbReference type="ARBA" id="ARBA00004477"/>
    </source>
</evidence>
<evidence type="ECO:0000313" key="12">
    <source>
        <dbReference type="WBParaSite" id="Csp11.Scaffold126.g580.t1"/>
    </source>
</evidence>
<dbReference type="eggNOG" id="KOG2468">
    <property type="taxonomic scope" value="Eukaryota"/>
</dbReference>
<keyword evidence="7" id="KW-0256">Endoplasmic reticulum</keyword>
<dbReference type="Proteomes" id="UP000095282">
    <property type="component" value="Unplaced"/>
</dbReference>
<evidence type="ECO:0000256" key="7">
    <source>
        <dbReference type="ARBA" id="ARBA00022824"/>
    </source>
</evidence>
<name>A0A1I7SXH7_9PELO</name>
<proteinExistence type="inferred from homology"/>
<dbReference type="GO" id="GO:0043048">
    <property type="term" value="P:dolichyl monophosphate biosynthetic process"/>
    <property type="evidence" value="ECO:0007669"/>
    <property type="project" value="TreeGrafter"/>
</dbReference>
<feature type="transmembrane region" description="Helical" evidence="10">
    <location>
        <begin position="33"/>
        <end position="58"/>
    </location>
</feature>
<evidence type="ECO:0000256" key="4">
    <source>
        <dbReference type="ARBA" id="ARBA00022679"/>
    </source>
</evidence>
<feature type="transmembrane region" description="Helical" evidence="10">
    <location>
        <begin position="174"/>
        <end position="193"/>
    </location>
</feature>
<comment type="subcellular location">
    <subcellularLocation>
        <location evidence="1">Endoplasmic reticulum membrane</location>
        <topology evidence="1">Multi-pass membrane protein</topology>
    </subcellularLocation>
</comment>
<feature type="transmembrane region" description="Helical" evidence="10">
    <location>
        <begin position="205"/>
        <end position="224"/>
    </location>
</feature>
<feature type="transmembrane region" description="Helical" evidence="10">
    <location>
        <begin position="267"/>
        <end position="284"/>
    </location>
</feature>
<evidence type="ECO:0000256" key="2">
    <source>
        <dbReference type="ARBA" id="ARBA00010794"/>
    </source>
</evidence>
<dbReference type="InterPro" id="IPR032974">
    <property type="entry name" value="Polypren_kinase"/>
</dbReference>
<evidence type="ECO:0000256" key="8">
    <source>
        <dbReference type="ARBA" id="ARBA00022989"/>
    </source>
</evidence>
<keyword evidence="5 10" id="KW-0812">Transmembrane</keyword>
<keyword evidence="6" id="KW-0418">Kinase</keyword>
<dbReference type="WBParaSite" id="Csp11.Scaffold126.g580.t1">
    <property type="protein sequence ID" value="Csp11.Scaffold126.g580.t1"/>
    <property type="gene ID" value="Csp11.Scaffold126.g580"/>
</dbReference>
<evidence type="ECO:0000313" key="11">
    <source>
        <dbReference type="Proteomes" id="UP000095282"/>
    </source>
</evidence>
<evidence type="ECO:0000256" key="5">
    <source>
        <dbReference type="ARBA" id="ARBA00022692"/>
    </source>
</evidence>
<comment type="similarity">
    <text evidence="2">Belongs to the polyprenol kinase family.</text>
</comment>
<dbReference type="EC" id="2.7.1.108" evidence="3"/>
<feature type="transmembrane region" description="Helical" evidence="10">
    <location>
        <begin position="244"/>
        <end position="261"/>
    </location>
</feature>
<keyword evidence="11" id="KW-1185">Reference proteome</keyword>
<evidence type="ECO:0000256" key="3">
    <source>
        <dbReference type="ARBA" id="ARBA00012132"/>
    </source>
</evidence>
<dbReference type="PANTHER" id="PTHR13205:SF15">
    <property type="entry name" value="DOLICHOL KINASE"/>
    <property type="match status" value="1"/>
</dbReference>
<evidence type="ECO:0000256" key="9">
    <source>
        <dbReference type="ARBA" id="ARBA00023136"/>
    </source>
</evidence>
<reference evidence="12" key="1">
    <citation type="submission" date="2016-11" db="UniProtKB">
        <authorList>
            <consortium name="WormBaseParasite"/>
        </authorList>
    </citation>
    <scope>IDENTIFICATION</scope>
</reference>
<sequence length="300" mass="33277">MFGDEYGSLVVVSVVSTAIIVAFSWILRERPILINGVFAIIISLALFIFSHLINQSIFGTLEVLFQMVIGPTNSWNRVYMVAFWLANVGISVVFCVYVTSIGRSTTVHRKFFHLTVSLIYISGILLDPLFSWLCAWLWLCIFILIETLRYLNVPPWSTVLNDHLLIFKDAQDSEVLFTPIYLLVGIFLPLMISGGVGDSEFSPKLSHFAGVAAVGVGDSMAAIIGSKWGKTKWNGSQKSMEGTLAMLFSMLTFLLITNFFIYESSSILSIIVASLTASVLEAILNSMDNIVLPLVTYFIL</sequence>